<dbReference type="InterPro" id="IPR003789">
    <property type="entry name" value="Asn/Gln_tRNA_amidoTrase-B-like"/>
</dbReference>
<evidence type="ECO:0000259" key="8">
    <source>
        <dbReference type="SMART" id="SM00845"/>
    </source>
</evidence>
<reference evidence="9" key="2">
    <citation type="submission" date="2017-05" db="UniProtKB">
        <authorList>
            <consortium name="EnsemblMetazoa"/>
        </authorList>
    </citation>
    <scope>IDENTIFICATION</scope>
</reference>
<evidence type="ECO:0000256" key="1">
    <source>
        <dbReference type="ARBA" id="ARBA00005306"/>
    </source>
</evidence>
<keyword evidence="2 7" id="KW-0436">Ligase</keyword>
<comment type="similarity">
    <text evidence="1 7">Belongs to the GatB/GatE family. GatB subfamily.</text>
</comment>
<dbReference type="SUPFAM" id="SSF89095">
    <property type="entry name" value="GatB/YqeY motif"/>
    <property type="match status" value="1"/>
</dbReference>
<dbReference type="InterPro" id="IPR006075">
    <property type="entry name" value="Asn/Gln-tRNA_Trfase_suB/E_cat"/>
</dbReference>
<dbReference type="InterPro" id="IPR023168">
    <property type="entry name" value="GatB_Yqey_C_2"/>
</dbReference>
<dbReference type="GO" id="GO:0030956">
    <property type="term" value="C:glutamyl-tRNA(Gln) amidotransferase complex"/>
    <property type="evidence" value="ECO:0007669"/>
    <property type="project" value="UniProtKB-UniRule"/>
</dbReference>
<organism evidence="9">
    <name type="scientific">Amphimedon queenslandica</name>
    <name type="common">Sponge</name>
    <dbReference type="NCBI Taxonomy" id="400682"/>
    <lineage>
        <taxon>Eukaryota</taxon>
        <taxon>Metazoa</taxon>
        <taxon>Porifera</taxon>
        <taxon>Demospongiae</taxon>
        <taxon>Heteroscleromorpha</taxon>
        <taxon>Haplosclerida</taxon>
        <taxon>Niphatidae</taxon>
        <taxon>Amphimedon</taxon>
    </lineage>
</organism>
<dbReference type="SUPFAM" id="SSF55931">
    <property type="entry name" value="Glutamine synthetase/guanido kinase"/>
    <property type="match status" value="1"/>
</dbReference>
<dbReference type="InterPro" id="IPR004413">
    <property type="entry name" value="GatB"/>
</dbReference>
<dbReference type="eggNOG" id="KOG2438">
    <property type="taxonomic scope" value="Eukaryota"/>
</dbReference>
<comment type="catalytic activity">
    <reaction evidence="6 7">
        <text>L-glutamyl-tRNA(Gln) + L-glutamine + ATP + H2O = L-glutaminyl-tRNA(Gln) + L-glutamate + ADP + phosphate + H(+)</text>
        <dbReference type="Rhea" id="RHEA:17521"/>
        <dbReference type="Rhea" id="RHEA-COMP:9681"/>
        <dbReference type="Rhea" id="RHEA-COMP:9684"/>
        <dbReference type="ChEBI" id="CHEBI:15377"/>
        <dbReference type="ChEBI" id="CHEBI:15378"/>
        <dbReference type="ChEBI" id="CHEBI:29985"/>
        <dbReference type="ChEBI" id="CHEBI:30616"/>
        <dbReference type="ChEBI" id="CHEBI:43474"/>
        <dbReference type="ChEBI" id="CHEBI:58359"/>
        <dbReference type="ChEBI" id="CHEBI:78520"/>
        <dbReference type="ChEBI" id="CHEBI:78521"/>
        <dbReference type="ChEBI" id="CHEBI:456216"/>
    </reaction>
</comment>
<accession>A0A1X7UE62</accession>
<feature type="domain" description="Asn/Gln amidotransferase" evidence="8">
    <location>
        <begin position="346"/>
        <end position="495"/>
    </location>
</feature>
<dbReference type="HAMAP" id="MF_00121">
    <property type="entry name" value="GatB"/>
    <property type="match status" value="1"/>
</dbReference>
<dbReference type="STRING" id="400682.A0A1X7UE62"/>
<evidence type="ECO:0000256" key="5">
    <source>
        <dbReference type="ARBA" id="ARBA00022917"/>
    </source>
</evidence>
<dbReference type="SMART" id="SM00845">
    <property type="entry name" value="GatB_Yqey"/>
    <property type="match status" value="1"/>
</dbReference>
<dbReference type="Gene3D" id="1.10.10.410">
    <property type="match status" value="1"/>
</dbReference>
<dbReference type="AlphaFoldDB" id="A0A1X7UE62"/>
<dbReference type="NCBIfam" id="TIGR00133">
    <property type="entry name" value="gatB"/>
    <property type="match status" value="1"/>
</dbReference>
<sequence length="499" mass="55973">MRVSVFLCKRASLNWPPCVGLEIHAQICSRDKIFSTGPVGSHDPSPNSSLSLFDVAIPGTMPVINKDCVKAGVLTALALRSRINSRSYFDRKHYFYPDLPGGYQISQNRVPLAVGGYLSVYNNNNQLINVSIKQVQLEQDSGKIVFGEKTIEGHDTLLDYKRAGVGLMEIVTDPVLIDGSSAANFIRELRLLLKRIGTCDGNMADGSLRVDANVSVRETGSDGMGTRTEIKNISGIKFLKKAIDYEIWRHIQVLSKGGVVLPETMRYDERKNVTTPTRGKSSHQDYRFIEEHDLPALLIEREGLVDECRKILEEIPTDNVVESLSLKYGISLYDAQVLESEDWAIDLFEEVMTQCPQLPVKLVISWITSELYGLINDRDGMNVCVGNFMSLLILFNQNELTGPQAKKILRLMVKGDSRSPIDILHDIQTAHYSHTDIVDICETILTEHKEEVSEYISGNDRRRKLLFGFFMGEAMSLTGRDCDPKEIKGILLELLNNKM</sequence>
<comment type="subunit">
    <text evidence="7">Subunit of the heterotrimeric GatCAB amidotransferase (AdT) complex, composed of A, B and C subunits.</text>
</comment>
<evidence type="ECO:0000313" key="10">
    <source>
        <dbReference type="Proteomes" id="UP000007879"/>
    </source>
</evidence>
<dbReference type="InterPro" id="IPR014746">
    <property type="entry name" value="Gln_synth/guanido_kin_cat_dom"/>
</dbReference>
<dbReference type="InParanoid" id="A0A1X7UE62"/>
<dbReference type="InterPro" id="IPR018027">
    <property type="entry name" value="Asn/Gln_amidotransferase"/>
</dbReference>
<dbReference type="GO" id="GO:0005739">
    <property type="term" value="C:mitochondrion"/>
    <property type="evidence" value="ECO:0007669"/>
    <property type="project" value="UniProtKB-SubCell"/>
</dbReference>
<dbReference type="GO" id="GO:0050567">
    <property type="term" value="F:glutaminyl-tRNA synthase (glutamine-hydrolyzing) activity"/>
    <property type="evidence" value="ECO:0007669"/>
    <property type="project" value="UniProtKB-UniRule"/>
</dbReference>
<name>A0A1X7UE62_AMPQE</name>
<dbReference type="OMA" id="WITSELY"/>
<dbReference type="KEGG" id="aqu:100631448"/>
<dbReference type="Pfam" id="PF02934">
    <property type="entry name" value="GatB_N"/>
    <property type="match status" value="1"/>
</dbReference>
<dbReference type="NCBIfam" id="NF004012">
    <property type="entry name" value="PRK05477.1-2"/>
    <property type="match status" value="1"/>
</dbReference>
<dbReference type="OrthoDB" id="1722066at2759"/>
<dbReference type="GO" id="GO:0070681">
    <property type="term" value="P:glutaminyl-tRNAGln biosynthesis via transamidation"/>
    <property type="evidence" value="ECO:0007669"/>
    <property type="project" value="UniProtKB-UniRule"/>
</dbReference>
<dbReference type="EnsemblMetazoa" id="XM_019999380.1">
    <property type="protein sequence ID" value="XP_019854939.1"/>
    <property type="gene ID" value="LOC100631448"/>
</dbReference>
<evidence type="ECO:0000256" key="3">
    <source>
        <dbReference type="ARBA" id="ARBA00022741"/>
    </source>
</evidence>
<dbReference type="EnsemblMetazoa" id="Aqu2.1.25758_001">
    <property type="protein sequence ID" value="Aqu2.1.25758_001"/>
    <property type="gene ID" value="Aqu2.1.25758"/>
</dbReference>
<comment type="function">
    <text evidence="7">Allows the formation of correctly charged Gln-tRNA(Gln) through the transamidation of misacylated Glu-tRNA(Gln) in the mitochondria. The reaction takes place in the presence of glutamine and ATP through an activated gamma-phospho-Glu-tRNA(Gln).</text>
</comment>
<keyword evidence="4 7" id="KW-0067">ATP-binding</keyword>
<protein>
    <recommendedName>
        <fullName evidence="7">Glutamyl-tRNA(Gln) amidotransferase subunit B, mitochondrial</fullName>
        <shortName evidence="7">Glu-AdT subunit B</shortName>
        <ecNumber evidence="7">6.3.5.-</ecNumber>
    </recommendedName>
</protein>
<evidence type="ECO:0000313" key="9">
    <source>
        <dbReference type="EnsemblMetazoa" id="Aqu2.1.25758_001"/>
    </source>
</evidence>
<dbReference type="InterPro" id="IPR017959">
    <property type="entry name" value="Asn/Gln-tRNA_amidoTrfase_suB/E"/>
</dbReference>
<keyword evidence="10" id="KW-1185">Reference proteome</keyword>
<comment type="subcellular location">
    <subcellularLocation>
        <location evidence="7">Mitochondrion</location>
    </subcellularLocation>
</comment>
<keyword evidence="5 7" id="KW-0648">Protein biosynthesis</keyword>
<evidence type="ECO:0000256" key="7">
    <source>
        <dbReference type="HAMAP-Rule" id="MF_03147"/>
    </source>
</evidence>
<dbReference type="Pfam" id="PF02637">
    <property type="entry name" value="GatB_Yqey"/>
    <property type="match status" value="1"/>
</dbReference>
<dbReference type="Proteomes" id="UP000007879">
    <property type="component" value="Unassembled WGS sequence"/>
</dbReference>
<dbReference type="PANTHER" id="PTHR11659:SF0">
    <property type="entry name" value="GLUTAMYL-TRNA(GLN) AMIDOTRANSFERASE SUBUNIT B, MITOCHONDRIAL"/>
    <property type="match status" value="1"/>
</dbReference>
<evidence type="ECO:0000256" key="2">
    <source>
        <dbReference type="ARBA" id="ARBA00022598"/>
    </source>
</evidence>
<evidence type="ECO:0000256" key="6">
    <source>
        <dbReference type="ARBA" id="ARBA00047913"/>
    </source>
</evidence>
<reference evidence="10" key="1">
    <citation type="journal article" date="2010" name="Nature">
        <title>The Amphimedon queenslandica genome and the evolution of animal complexity.</title>
        <authorList>
            <person name="Srivastava M."/>
            <person name="Simakov O."/>
            <person name="Chapman J."/>
            <person name="Fahey B."/>
            <person name="Gauthier M.E."/>
            <person name="Mitros T."/>
            <person name="Richards G.S."/>
            <person name="Conaco C."/>
            <person name="Dacre M."/>
            <person name="Hellsten U."/>
            <person name="Larroux C."/>
            <person name="Putnam N.H."/>
            <person name="Stanke M."/>
            <person name="Adamska M."/>
            <person name="Darling A."/>
            <person name="Degnan S.M."/>
            <person name="Oakley T.H."/>
            <person name="Plachetzki D.C."/>
            <person name="Zhai Y."/>
            <person name="Adamski M."/>
            <person name="Calcino A."/>
            <person name="Cummins S.F."/>
            <person name="Goodstein D.M."/>
            <person name="Harris C."/>
            <person name="Jackson D.J."/>
            <person name="Leys S.P."/>
            <person name="Shu S."/>
            <person name="Woodcroft B.J."/>
            <person name="Vervoort M."/>
            <person name="Kosik K.S."/>
            <person name="Manning G."/>
            <person name="Degnan B.M."/>
            <person name="Rokhsar D.S."/>
        </authorList>
    </citation>
    <scope>NUCLEOTIDE SEQUENCE [LARGE SCALE GENOMIC DNA]</scope>
</reference>
<proteinExistence type="inferred from homology"/>
<keyword evidence="3 7" id="KW-0547">Nucleotide-binding</keyword>
<dbReference type="GO" id="GO:0032543">
    <property type="term" value="P:mitochondrial translation"/>
    <property type="evidence" value="ECO:0007669"/>
    <property type="project" value="UniProtKB-UniRule"/>
</dbReference>
<dbReference type="GO" id="GO:0005524">
    <property type="term" value="F:ATP binding"/>
    <property type="evidence" value="ECO:0007669"/>
    <property type="project" value="UniProtKB-KW"/>
</dbReference>
<evidence type="ECO:0000256" key="4">
    <source>
        <dbReference type="ARBA" id="ARBA00022840"/>
    </source>
</evidence>
<keyword evidence="7" id="KW-0496">Mitochondrion</keyword>
<gene>
    <name evidence="9" type="primary">100631448</name>
</gene>
<dbReference type="PANTHER" id="PTHR11659">
    <property type="entry name" value="GLUTAMYL-TRNA GLN AMIDOTRANSFERASE SUBUNIT B MITOCHONDRIAL AND PROKARYOTIC PET112-RELATED"/>
    <property type="match status" value="1"/>
</dbReference>
<dbReference type="EC" id="6.3.5.-" evidence="7"/>